<dbReference type="Pfam" id="PF00126">
    <property type="entry name" value="HTH_1"/>
    <property type="match status" value="1"/>
</dbReference>
<dbReference type="InterPro" id="IPR000847">
    <property type="entry name" value="LysR_HTH_N"/>
</dbReference>
<dbReference type="Proteomes" id="UP001141619">
    <property type="component" value="Unassembled WGS sequence"/>
</dbReference>
<dbReference type="GO" id="GO:0000976">
    <property type="term" value="F:transcription cis-regulatory region binding"/>
    <property type="evidence" value="ECO:0007669"/>
    <property type="project" value="TreeGrafter"/>
</dbReference>
<keyword evidence="3" id="KW-0238">DNA-binding</keyword>
<accession>A0A9X3TZU0</accession>
<keyword evidence="2" id="KW-0805">Transcription regulation</keyword>
<dbReference type="GO" id="GO:0003700">
    <property type="term" value="F:DNA-binding transcription factor activity"/>
    <property type="evidence" value="ECO:0007669"/>
    <property type="project" value="InterPro"/>
</dbReference>
<evidence type="ECO:0000313" key="6">
    <source>
        <dbReference type="EMBL" id="MDA5194991.1"/>
    </source>
</evidence>
<name>A0A9X3TZU0_9PROT</name>
<dbReference type="CDD" id="cd08420">
    <property type="entry name" value="PBP2_CysL_like"/>
    <property type="match status" value="1"/>
</dbReference>
<evidence type="ECO:0000313" key="7">
    <source>
        <dbReference type="Proteomes" id="UP001141619"/>
    </source>
</evidence>
<dbReference type="InterPro" id="IPR005119">
    <property type="entry name" value="LysR_subst-bd"/>
</dbReference>
<evidence type="ECO:0000259" key="5">
    <source>
        <dbReference type="PROSITE" id="PS50931"/>
    </source>
</evidence>
<reference evidence="6" key="1">
    <citation type="submission" date="2022-08" db="EMBL/GenBank/DDBJ databases">
        <authorList>
            <person name="Vandamme P."/>
            <person name="Hettiarachchi A."/>
            <person name="Peeters C."/>
            <person name="Cnockaert M."/>
            <person name="Carlier A."/>
        </authorList>
    </citation>
    <scope>NUCLEOTIDE SEQUENCE</scope>
    <source>
        <strain evidence="6">LMG 31809</strain>
    </source>
</reference>
<organism evidence="6 7">
    <name type="scientific">Govanella unica</name>
    <dbReference type="NCBI Taxonomy" id="2975056"/>
    <lineage>
        <taxon>Bacteria</taxon>
        <taxon>Pseudomonadati</taxon>
        <taxon>Pseudomonadota</taxon>
        <taxon>Alphaproteobacteria</taxon>
        <taxon>Emcibacterales</taxon>
        <taxon>Govanellaceae</taxon>
        <taxon>Govanella</taxon>
    </lineage>
</organism>
<dbReference type="SUPFAM" id="SSF53850">
    <property type="entry name" value="Periplasmic binding protein-like II"/>
    <property type="match status" value="1"/>
</dbReference>
<dbReference type="SUPFAM" id="SSF46785">
    <property type="entry name" value="Winged helix' DNA-binding domain"/>
    <property type="match status" value="1"/>
</dbReference>
<comment type="similarity">
    <text evidence="1">Belongs to the LysR transcriptional regulatory family.</text>
</comment>
<dbReference type="Pfam" id="PF03466">
    <property type="entry name" value="LysR_substrate"/>
    <property type="match status" value="1"/>
</dbReference>
<dbReference type="PROSITE" id="PS50931">
    <property type="entry name" value="HTH_LYSR"/>
    <property type="match status" value="1"/>
</dbReference>
<dbReference type="Gene3D" id="1.10.10.10">
    <property type="entry name" value="Winged helix-like DNA-binding domain superfamily/Winged helix DNA-binding domain"/>
    <property type="match status" value="1"/>
</dbReference>
<evidence type="ECO:0000256" key="3">
    <source>
        <dbReference type="ARBA" id="ARBA00023125"/>
    </source>
</evidence>
<evidence type="ECO:0000256" key="1">
    <source>
        <dbReference type="ARBA" id="ARBA00009437"/>
    </source>
</evidence>
<dbReference type="InterPro" id="IPR036390">
    <property type="entry name" value="WH_DNA-bd_sf"/>
</dbReference>
<dbReference type="PANTHER" id="PTHR30126:SF94">
    <property type="entry name" value="LYSR FAMILY TRANSCRIPTIONAL REGULATOR"/>
    <property type="match status" value="1"/>
</dbReference>
<reference evidence="6" key="2">
    <citation type="journal article" date="2023" name="Syst. Appl. Microbiol.">
        <title>Govania unica gen. nov., sp. nov., a rare biosphere bacterium that represents a novel family in the class Alphaproteobacteria.</title>
        <authorList>
            <person name="Vandamme P."/>
            <person name="Peeters C."/>
            <person name="Hettiarachchi A."/>
            <person name="Cnockaert M."/>
            <person name="Carlier A."/>
        </authorList>
    </citation>
    <scope>NUCLEOTIDE SEQUENCE</scope>
    <source>
        <strain evidence="6">LMG 31809</strain>
    </source>
</reference>
<evidence type="ECO:0000256" key="4">
    <source>
        <dbReference type="ARBA" id="ARBA00023163"/>
    </source>
</evidence>
<keyword evidence="4" id="KW-0804">Transcription</keyword>
<dbReference type="Gene3D" id="3.40.190.290">
    <property type="match status" value="1"/>
</dbReference>
<proteinExistence type="inferred from homology"/>
<evidence type="ECO:0000256" key="2">
    <source>
        <dbReference type="ARBA" id="ARBA00023015"/>
    </source>
</evidence>
<dbReference type="AlphaFoldDB" id="A0A9X3TZU0"/>
<dbReference type="PANTHER" id="PTHR30126">
    <property type="entry name" value="HTH-TYPE TRANSCRIPTIONAL REGULATOR"/>
    <property type="match status" value="1"/>
</dbReference>
<dbReference type="EMBL" id="JANWOI010000005">
    <property type="protein sequence ID" value="MDA5194991.1"/>
    <property type="molecule type" value="Genomic_DNA"/>
</dbReference>
<feature type="domain" description="HTH lysR-type" evidence="5">
    <location>
        <begin position="4"/>
        <end position="61"/>
    </location>
</feature>
<dbReference type="InterPro" id="IPR036388">
    <property type="entry name" value="WH-like_DNA-bd_sf"/>
</dbReference>
<gene>
    <name evidence="6" type="ORF">NYP16_13625</name>
</gene>
<dbReference type="NCBIfam" id="NF008095">
    <property type="entry name" value="PRK10837.1"/>
    <property type="match status" value="1"/>
</dbReference>
<protein>
    <submittedName>
        <fullName evidence="6">LysR family transcriptional regulator</fullName>
    </submittedName>
</protein>
<keyword evidence="7" id="KW-1185">Reference proteome</keyword>
<comment type="caution">
    <text evidence="6">The sequence shown here is derived from an EMBL/GenBank/DDBJ whole genome shotgun (WGS) entry which is preliminary data.</text>
</comment>
<dbReference type="RefSeq" id="WP_274944703.1">
    <property type="nucleotide sequence ID" value="NZ_JANWOI010000005.1"/>
</dbReference>
<sequence length="296" mass="32089">MLRTTLRQLEIFVAIAQAGTVTEAADKVGLTQSAASMALGELERNLDTLLFDRISKKLVLNENGRALYPKTMELLNRARELENSAGTRSTVTDLRLGASSTIGNYLLPQIISSYITAHPGSRINLDVANTLSTISAVNRHEIDIGFVEGPCHAKDVKATLWREDRLAICAGINHPLAKKTVITPKDLIESNWILREPGSGTREVTDSLLAEQLGPIGVVMEFGGTEAIKRAVESGLGISCLPCIAVQEAVELGKMVCLPTPFLKLERQLYLVLHKTKYQTQGLSAFLAHCTQTAAG</sequence>